<dbReference type="OrthoDB" id="4489171at2759"/>
<dbReference type="GO" id="GO:0005634">
    <property type="term" value="C:nucleus"/>
    <property type="evidence" value="ECO:0007669"/>
    <property type="project" value="TreeGrafter"/>
</dbReference>
<evidence type="ECO:0000256" key="2">
    <source>
        <dbReference type="SAM" id="MobiDB-lite"/>
    </source>
</evidence>
<proteinExistence type="predicted"/>
<dbReference type="GO" id="GO:0016579">
    <property type="term" value="P:protein deubiquitination"/>
    <property type="evidence" value="ECO:0007669"/>
    <property type="project" value="TreeGrafter"/>
</dbReference>
<dbReference type="Proteomes" id="UP000799444">
    <property type="component" value="Unassembled WGS sequence"/>
</dbReference>
<feature type="region of interest" description="Disordered" evidence="2">
    <location>
        <begin position="499"/>
        <end position="521"/>
    </location>
</feature>
<feature type="compositionally biased region" description="Polar residues" evidence="2">
    <location>
        <begin position="700"/>
        <end position="710"/>
    </location>
</feature>
<name>A0A9P4R3N3_9PLEO</name>
<evidence type="ECO:0000313" key="3">
    <source>
        <dbReference type="EMBL" id="KAF2738557.1"/>
    </source>
</evidence>
<evidence type="ECO:0000313" key="4">
    <source>
        <dbReference type="Proteomes" id="UP000799444"/>
    </source>
</evidence>
<keyword evidence="1" id="KW-0175">Coiled coil</keyword>
<feature type="coiled-coil region" evidence="1">
    <location>
        <begin position="464"/>
        <end position="498"/>
    </location>
</feature>
<dbReference type="PANTHER" id="PTHR39597">
    <property type="entry name" value="UBA DOMAIN-CONTAINING PROTEIN RUP1"/>
    <property type="match status" value="1"/>
</dbReference>
<dbReference type="InterPro" id="IPR055335">
    <property type="entry name" value="Ucp6/RUP1"/>
</dbReference>
<dbReference type="GO" id="GO:0005829">
    <property type="term" value="C:cytosol"/>
    <property type="evidence" value="ECO:0007669"/>
    <property type="project" value="TreeGrafter"/>
</dbReference>
<feature type="region of interest" description="Disordered" evidence="2">
    <location>
        <begin position="78"/>
        <end position="112"/>
    </location>
</feature>
<sequence>MADQETIDTLFEVVGGQISHDVCAQFLAISNNDINMAIDKWYSQGMDALKNAWNDQVFHADRYGQLDGGGPTFNIEFAPGVDHYPHSGAPSRPPSRTSHHAGGDAPLPSVENEGQEMGVIGGKPIFGPATKDHYDSSQWALVPVSRANEYIPDARPSNRKREPNGPVMLKPIPSGDYLPALLTILHSIPMFRNALLSPQISFDDYGVDDEWWKGGSGSAPRARTVQVDSDMDHEFDLDFVHETQRLMAFLDSTERAYGSVGNLQKMEAWNKPKVSTSEDGSELLHFLLRWKTAFSNLHPDMPLRGELLTVFNANGQLEESFVLDATVVHTDSAADLNLYDVLDASLFSSAAQHAYIDQISNVLILRLDSSKLEAKELNCKIPATFYADRYLQENKAVMDEIFSQMQSSKDQIREVDENIEKKKYHVSKTTGQKMEALTLLRMSMQAFEPKPDGSFQKPKDESTLAQLKRLHDSIQDKLKALEEQKTQLLKTIDSLTGRFRGPVDDGSEAQASTSEPIEDRGNATPLRYPYQLCGVSTRDGLYYVRHPDIESNDSGAMQWWQLEYTGLKSEAYIYRNREKLSDVVKKASSDNNKALLVYANDAALSCPILSPSDALQQFVNHDKLRFMEELQNDMAGEVNGFDDQTSIAQIGDWDHPNNSPPTYHADDWRQHGGTNLFGNSFETMSAAEYHAQKAKPGYSGMSSTTLTPNTEVEDGRGNSGMKEMQEVNGGMAAWGGISNASSDTVGGDAMDVVHDAQRTVNPRDVEMQDTYMRSDEPTVEHIEVKDPDMKGG</sequence>
<protein>
    <recommendedName>
        <fullName evidence="5">Ubiquitin interaction motif protein</fullName>
    </recommendedName>
</protein>
<dbReference type="EMBL" id="ML996108">
    <property type="protein sequence ID" value="KAF2738557.1"/>
    <property type="molecule type" value="Genomic_DNA"/>
</dbReference>
<accession>A0A9P4R3N3</accession>
<evidence type="ECO:0008006" key="5">
    <source>
        <dbReference type="Google" id="ProtNLM"/>
    </source>
</evidence>
<evidence type="ECO:0000256" key="1">
    <source>
        <dbReference type="SAM" id="Coils"/>
    </source>
</evidence>
<dbReference type="AlphaFoldDB" id="A0A9P4R3N3"/>
<comment type="caution">
    <text evidence="3">The sequence shown here is derived from an EMBL/GenBank/DDBJ whole genome shotgun (WGS) entry which is preliminary data.</text>
</comment>
<feature type="region of interest" description="Disordered" evidence="2">
    <location>
        <begin position="695"/>
        <end position="717"/>
    </location>
</feature>
<gene>
    <name evidence="3" type="ORF">EJ04DRAFT_428786</name>
</gene>
<organism evidence="3 4">
    <name type="scientific">Polyplosphaeria fusca</name>
    <dbReference type="NCBI Taxonomy" id="682080"/>
    <lineage>
        <taxon>Eukaryota</taxon>
        <taxon>Fungi</taxon>
        <taxon>Dikarya</taxon>
        <taxon>Ascomycota</taxon>
        <taxon>Pezizomycotina</taxon>
        <taxon>Dothideomycetes</taxon>
        <taxon>Pleosporomycetidae</taxon>
        <taxon>Pleosporales</taxon>
        <taxon>Tetraplosphaeriaceae</taxon>
        <taxon>Polyplosphaeria</taxon>
    </lineage>
</organism>
<keyword evidence="4" id="KW-1185">Reference proteome</keyword>
<dbReference type="PANTHER" id="PTHR39597:SF1">
    <property type="entry name" value="UBA DOMAIN-CONTAINING PROTEIN RUP1"/>
    <property type="match status" value="1"/>
</dbReference>
<reference evidence="3" key="1">
    <citation type="journal article" date="2020" name="Stud. Mycol.">
        <title>101 Dothideomycetes genomes: a test case for predicting lifestyles and emergence of pathogens.</title>
        <authorList>
            <person name="Haridas S."/>
            <person name="Albert R."/>
            <person name="Binder M."/>
            <person name="Bloem J."/>
            <person name="Labutti K."/>
            <person name="Salamov A."/>
            <person name="Andreopoulos B."/>
            <person name="Baker S."/>
            <person name="Barry K."/>
            <person name="Bills G."/>
            <person name="Bluhm B."/>
            <person name="Cannon C."/>
            <person name="Castanera R."/>
            <person name="Culley D."/>
            <person name="Daum C."/>
            <person name="Ezra D."/>
            <person name="Gonzalez J."/>
            <person name="Henrissat B."/>
            <person name="Kuo A."/>
            <person name="Liang C."/>
            <person name="Lipzen A."/>
            <person name="Lutzoni F."/>
            <person name="Magnuson J."/>
            <person name="Mondo S."/>
            <person name="Nolan M."/>
            <person name="Ohm R."/>
            <person name="Pangilinan J."/>
            <person name="Park H.-J."/>
            <person name="Ramirez L."/>
            <person name="Alfaro M."/>
            <person name="Sun H."/>
            <person name="Tritt A."/>
            <person name="Yoshinaga Y."/>
            <person name="Zwiers L.-H."/>
            <person name="Turgeon B."/>
            <person name="Goodwin S."/>
            <person name="Spatafora J."/>
            <person name="Crous P."/>
            <person name="Grigoriev I."/>
        </authorList>
    </citation>
    <scope>NUCLEOTIDE SEQUENCE</scope>
    <source>
        <strain evidence="3">CBS 125425</strain>
    </source>
</reference>